<keyword evidence="1" id="KW-0175">Coiled coil</keyword>
<evidence type="ECO:0000256" key="2">
    <source>
        <dbReference type="SAM" id="Phobius"/>
    </source>
</evidence>
<protein>
    <submittedName>
        <fullName evidence="3">Uncharacterized protein</fullName>
    </submittedName>
</protein>
<proteinExistence type="predicted"/>
<comment type="caution">
    <text evidence="3">The sequence shown here is derived from an EMBL/GenBank/DDBJ whole genome shotgun (WGS) entry which is preliminary data.</text>
</comment>
<reference evidence="3" key="1">
    <citation type="journal article" date="2019" name="Sci. Rep.">
        <title>Draft genome of Tanacetum cinerariifolium, the natural source of mosquito coil.</title>
        <authorList>
            <person name="Yamashiro T."/>
            <person name="Shiraishi A."/>
            <person name="Satake H."/>
            <person name="Nakayama K."/>
        </authorList>
    </citation>
    <scope>NUCLEOTIDE SEQUENCE</scope>
</reference>
<accession>A0A6L2P3S8</accession>
<feature type="coiled-coil region" evidence="1">
    <location>
        <begin position="95"/>
        <end position="122"/>
    </location>
</feature>
<evidence type="ECO:0000313" key="3">
    <source>
        <dbReference type="EMBL" id="GEU93073.1"/>
    </source>
</evidence>
<keyword evidence="2" id="KW-0812">Transmembrane</keyword>
<feature type="transmembrane region" description="Helical" evidence="2">
    <location>
        <begin position="247"/>
        <end position="267"/>
    </location>
</feature>
<dbReference type="AlphaFoldDB" id="A0A6L2P3S8"/>
<sequence>MYNITNTKPHASERNILCNDIFKDPNVCRKALDWTITLANLRRTKYVLPLELSNRVNVLIALLVSHGYELNCRCTYLVSFKVLLQEKFDQKTGDVKLLRSERDVASEEVKKLQSHIADAKAASMGLTNELAWTDAKLSEQDLTLRDLQNKLALERSRSQGYKDVANELRAEITSLLALVWRVLFEGCYRAMSSCCPYSCCVPCKVAAAAGGSLSEVTQIFLDKLVRSATSAPIASSVINEIRTKCPLTMLLMTNLLAFSLLFIYLGFNQLYGCTYQLLRNSGGDSGPDLSFDKSASLERLFSLARVSLAEVSKPELSFGCSGGDLNDLIIKYKIPPDLHPRLPSEDFVMSKLSDDEPTMNLFRVFQTLCKQGYWFSFAKHRALSQVCIDDNRSCMKHWKSGFFFIDRRAILNAMVWRHPDLAIDDPRPSAGSFNMADVRSLSVHVIKLRDMPEVMGIYDFLCLPKWTFAEVQEEPYLDPTLKDLAIGTSSSKIVAKAEASHKRKASTSGATLSHVAKRTRSTLAQSSGSTTRLSFFVGNDDACVKISLVTLLRSAVVIPFLGNQSMSSAAPTAEGSNPQESRGKGVMVDDVVALFVGASRSKPSSRPAPSFRNIFGDAMHMDFFPFSSGPNYATYPVDGVARNYEFTQEQWDAPYQPTFWVLTKEVFGLNNKLSSFDASFAKSKAKGKERKKKIKSLTKSVDNLHTEVAHLSAALNQATVLEPVKDEEILRLKTTPTKFSSFLSASAGFERGLSTHQTFDVFADVLKKMANFMSGSCFPPTKELTVTPASKSLELSTNIIFTASAVASEHNEETVNAKVDGSDPKVTYDTATVKSGHAFVYGIFVSLDDVVELVEVGLRHGSSGPNDVVVALFAYEKGDGLDPSSVTGEEVAANPYGI</sequence>
<keyword evidence="2" id="KW-0472">Membrane</keyword>
<organism evidence="3">
    <name type="scientific">Tanacetum cinerariifolium</name>
    <name type="common">Dalmatian daisy</name>
    <name type="synonym">Chrysanthemum cinerariifolium</name>
    <dbReference type="NCBI Taxonomy" id="118510"/>
    <lineage>
        <taxon>Eukaryota</taxon>
        <taxon>Viridiplantae</taxon>
        <taxon>Streptophyta</taxon>
        <taxon>Embryophyta</taxon>
        <taxon>Tracheophyta</taxon>
        <taxon>Spermatophyta</taxon>
        <taxon>Magnoliopsida</taxon>
        <taxon>eudicotyledons</taxon>
        <taxon>Gunneridae</taxon>
        <taxon>Pentapetalae</taxon>
        <taxon>asterids</taxon>
        <taxon>campanulids</taxon>
        <taxon>Asterales</taxon>
        <taxon>Asteraceae</taxon>
        <taxon>Asteroideae</taxon>
        <taxon>Anthemideae</taxon>
        <taxon>Anthemidinae</taxon>
        <taxon>Tanacetum</taxon>
    </lineage>
</organism>
<keyword evidence="2" id="KW-1133">Transmembrane helix</keyword>
<name>A0A6L2P3S8_TANCI</name>
<gene>
    <name evidence="3" type="ORF">Tci_065051</name>
</gene>
<dbReference type="EMBL" id="BKCJ010010771">
    <property type="protein sequence ID" value="GEU93073.1"/>
    <property type="molecule type" value="Genomic_DNA"/>
</dbReference>
<evidence type="ECO:0000256" key="1">
    <source>
        <dbReference type="SAM" id="Coils"/>
    </source>
</evidence>